<dbReference type="EMBL" id="LGRX02008631">
    <property type="protein sequence ID" value="KAK3273127.1"/>
    <property type="molecule type" value="Genomic_DNA"/>
</dbReference>
<evidence type="ECO:0000313" key="3">
    <source>
        <dbReference type="Proteomes" id="UP001190700"/>
    </source>
</evidence>
<dbReference type="Proteomes" id="UP001190700">
    <property type="component" value="Unassembled WGS sequence"/>
</dbReference>
<name>A0AAE0G7P3_9CHLO</name>
<keyword evidence="3" id="KW-1185">Reference proteome</keyword>
<evidence type="ECO:0000256" key="1">
    <source>
        <dbReference type="SAM" id="MobiDB-lite"/>
    </source>
</evidence>
<proteinExistence type="predicted"/>
<evidence type="ECO:0000313" key="2">
    <source>
        <dbReference type="EMBL" id="KAK3273127.1"/>
    </source>
</evidence>
<reference evidence="2 3" key="1">
    <citation type="journal article" date="2015" name="Genome Biol. Evol.">
        <title>Comparative Genomics of a Bacterivorous Green Alga Reveals Evolutionary Causalities and Consequences of Phago-Mixotrophic Mode of Nutrition.</title>
        <authorList>
            <person name="Burns J.A."/>
            <person name="Paasch A."/>
            <person name="Narechania A."/>
            <person name="Kim E."/>
        </authorList>
    </citation>
    <scope>NUCLEOTIDE SEQUENCE [LARGE SCALE GENOMIC DNA]</scope>
    <source>
        <strain evidence="2 3">PLY_AMNH</strain>
    </source>
</reference>
<accession>A0AAE0G7P3</accession>
<sequence length="202" mass="23062">MAAGLLHFNLREVHFMLDRTGKRFLLTQADVDRYCQFLKDHAGVFIKVKKEVKKQGANKKVKTPNVIGREIESIVKIHELLMKEVHIEGSENYDLAMAIWRAFIALYKELLARLPRGHSQLDRVRKAAKLKKLAGDYMEAKLTLGSMDGGRRDLSNKGEKAMAQLMKTEWSRAKIKKKVLSRETSKNKKRRADAAAASKQTE</sequence>
<gene>
    <name evidence="2" type="ORF">CYMTET_18615</name>
</gene>
<organism evidence="2 3">
    <name type="scientific">Cymbomonas tetramitiformis</name>
    <dbReference type="NCBI Taxonomy" id="36881"/>
    <lineage>
        <taxon>Eukaryota</taxon>
        <taxon>Viridiplantae</taxon>
        <taxon>Chlorophyta</taxon>
        <taxon>Pyramimonadophyceae</taxon>
        <taxon>Pyramimonadales</taxon>
        <taxon>Pyramimonadaceae</taxon>
        <taxon>Cymbomonas</taxon>
    </lineage>
</organism>
<protein>
    <submittedName>
        <fullName evidence="2">Uncharacterized protein</fullName>
    </submittedName>
</protein>
<dbReference type="AlphaFoldDB" id="A0AAE0G7P3"/>
<feature type="region of interest" description="Disordered" evidence="1">
    <location>
        <begin position="177"/>
        <end position="202"/>
    </location>
</feature>
<comment type="caution">
    <text evidence="2">The sequence shown here is derived from an EMBL/GenBank/DDBJ whole genome shotgun (WGS) entry which is preliminary data.</text>
</comment>